<sequence length="160" mass="18173">MSSTDANLGELWDTCNNIVISWIMGSVSKSIARSIMFVGTATGCSIGEYYTKMKCVWEELDNINVLPMISVINHEVSVFLATLNKQKEEQRLFQFLNGLEEHFSHQRSQILMIDPLPSVEVACTLLQQEESQRLLFVTPRQGENTRRDEKGNHHNTLASI</sequence>
<reference evidence="2" key="2">
    <citation type="submission" date="2022-01" db="EMBL/GenBank/DDBJ databases">
        <authorList>
            <person name="Yamashiro T."/>
            <person name="Shiraishi A."/>
            <person name="Satake H."/>
            <person name="Nakayama K."/>
        </authorList>
    </citation>
    <scope>NUCLEOTIDE SEQUENCE</scope>
</reference>
<evidence type="ECO:0000256" key="1">
    <source>
        <dbReference type="SAM" id="MobiDB-lite"/>
    </source>
</evidence>
<evidence type="ECO:0000313" key="2">
    <source>
        <dbReference type="EMBL" id="GJS99906.1"/>
    </source>
</evidence>
<proteinExistence type="predicted"/>
<dbReference type="EMBL" id="BQNB010012155">
    <property type="protein sequence ID" value="GJS99906.1"/>
    <property type="molecule type" value="Genomic_DNA"/>
</dbReference>
<keyword evidence="3" id="KW-1185">Reference proteome</keyword>
<dbReference type="PANTHER" id="PTHR34222">
    <property type="entry name" value="GAG_PRE-INTEGRS DOMAIN-CONTAINING PROTEIN"/>
    <property type="match status" value="1"/>
</dbReference>
<evidence type="ECO:0000313" key="3">
    <source>
        <dbReference type="Proteomes" id="UP001151760"/>
    </source>
</evidence>
<gene>
    <name evidence="2" type="ORF">Tco_0821076</name>
</gene>
<name>A0ABQ5AED3_9ASTR</name>
<dbReference type="PANTHER" id="PTHR34222:SF97">
    <property type="entry name" value="CATALYTIC REGION, PUTATIVE-RELATED"/>
    <property type="match status" value="1"/>
</dbReference>
<dbReference type="Proteomes" id="UP001151760">
    <property type="component" value="Unassembled WGS sequence"/>
</dbReference>
<comment type="caution">
    <text evidence="2">The sequence shown here is derived from an EMBL/GenBank/DDBJ whole genome shotgun (WGS) entry which is preliminary data.</text>
</comment>
<accession>A0ABQ5AED3</accession>
<reference evidence="2" key="1">
    <citation type="journal article" date="2022" name="Int. J. Mol. Sci.">
        <title>Draft Genome of Tanacetum Coccineum: Genomic Comparison of Closely Related Tanacetum-Family Plants.</title>
        <authorList>
            <person name="Yamashiro T."/>
            <person name="Shiraishi A."/>
            <person name="Nakayama K."/>
            <person name="Satake H."/>
        </authorList>
    </citation>
    <scope>NUCLEOTIDE SEQUENCE</scope>
</reference>
<feature type="region of interest" description="Disordered" evidence="1">
    <location>
        <begin position="140"/>
        <end position="160"/>
    </location>
</feature>
<organism evidence="2 3">
    <name type="scientific">Tanacetum coccineum</name>
    <dbReference type="NCBI Taxonomy" id="301880"/>
    <lineage>
        <taxon>Eukaryota</taxon>
        <taxon>Viridiplantae</taxon>
        <taxon>Streptophyta</taxon>
        <taxon>Embryophyta</taxon>
        <taxon>Tracheophyta</taxon>
        <taxon>Spermatophyta</taxon>
        <taxon>Magnoliopsida</taxon>
        <taxon>eudicotyledons</taxon>
        <taxon>Gunneridae</taxon>
        <taxon>Pentapetalae</taxon>
        <taxon>asterids</taxon>
        <taxon>campanulids</taxon>
        <taxon>Asterales</taxon>
        <taxon>Asteraceae</taxon>
        <taxon>Asteroideae</taxon>
        <taxon>Anthemideae</taxon>
        <taxon>Anthemidinae</taxon>
        <taxon>Tanacetum</taxon>
    </lineage>
</organism>
<feature type="compositionally biased region" description="Basic and acidic residues" evidence="1">
    <location>
        <begin position="143"/>
        <end position="152"/>
    </location>
</feature>
<protein>
    <submittedName>
        <fullName evidence="2">Uncharacterized protein</fullName>
    </submittedName>
</protein>